<evidence type="ECO:0000259" key="8">
    <source>
        <dbReference type="Pfam" id="PF25876"/>
    </source>
</evidence>
<organism evidence="12 13">
    <name type="scientific">Aquabacterium soli</name>
    <dbReference type="NCBI Taxonomy" id="2493092"/>
    <lineage>
        <taxon>Bacteria</taxon>
        <taxon>Pseudomonadati</taxon>
        <taxon>Pseudomonadota</taxon>
        <taxon>Betaproteobacteria</taxon>
        <taxon>Burkholderiales</taxon>
        <taxon>Aquabacterium</taxon>
    </lineage>
</organism>
<evidence type="ECO:0000256" key="5">
    <source>
        <dbReference type="ARBA" id="ARBA00022519"/>
    </source>
</evidence>
<dbReference type="AlphaFoldDB" id="A0A426VEH1"/>
<dbReference type="SUPFAM" id="SSF111369">
    <property type="entry name" value="HlyD-like secretion proteins"/>
    <property type="match status" value="1"/>
</dbReference>
<dbReference type="Gene3D" id="2.40.420.20">
    <property type="match status" value="1"/>
</dbReference>
<dbReference type="NCBIfam" id="TIGR01730">
    <property type="entry name" value="RND_mfp"/>
    <property type="match status" value="1"/>
</dbReference>
<dbReference type="OrthoDB" id="9783047at2"/>
<evidence type="ECO:0000256" key="4">
    <source>
        <dbReference type="ARBA" id="ARBA00022475"/>
    </source>
</evidence>
<keyword evidence="13" id="KW-1185">Reference proteome</keyword>
<evidence type="ECO:0000259" key="10">
    <source>
        <dbReference type="Pfam" id="PF25944"/>
    </source>
</evidence>
<dbReference type="GO" id="GO:1990281">
    <property type="term" value="C:efflux pump complex"/>
    <property type="evidence" value="ECO:0007669"/>
    <property type="project" value="TreeGrafter"/>
</dbReference>
<feature type="domain" description="Multidrug resistance protein MdtA-like barrel-sandwich hybrid" evidence="9">
    <location>
        <begin position="68"/>
        <end position="208"/>
    </location>
</feature>
<dbReference type="Pfam" id="PF25917">
    <property type="entry name" value="BSH_RND"/>
    <property type="match status" value="1"/>
</dbReference>
<dbReference type="Pfam" id="PF25967">
    <property type="entry name" value="RND-MFP_C"/>
    <property type="match status" value="1"/>
</dbReference>
<dbReference type="PANTHER" id="PTHR30469:SF12">
    <property type="entry name" value="MULTIDRUG RESISTANCE PROTEIN MDTA"/>
    <property type="match status" value="1"/>
</dbReference>
<evidence type="ECO:0000256" key="3">
    <source>
        <dbReference type="ARBA" id="ARBA00022448"/>
    </source>
</evidence>
<gene>
    <name evidence="12" type="ORF">EIP75_07030</name>
</gene>
<evidence type="ECO:0000313" key="13">
    <source>
        <dbReference type="Proteomes" id="UP000269265"/>
    </source>
</evidence>
<keyword evidence="4" id="KW-1003">Cell membrane</keyword>
<dbReference type="Gene3D" id="1.10.287.470">
    <property type="entry name" value="Helix hairpin bin"/>
    <property type="match status" value="1"/>
</dbReference>
<evidence type="ECO:0000256" key="2">
    <source>
        <dbReference type="ARBA" id="ARBA00009477"/>
    </source>
</evidence>
<dbReference type="InterPro" id="IPR058626">
    <property type="entry name" value="MdtA-like_b-barrel"/>
</dbReference>
<dbReference type="Pfam" id="PF25876">
    <property type="entry name" value="HH_MFP_RND"/>
    <property type="match status" value="1"/>
</dbReference>
<evidence type="ECO:0000259" key="11">
    <source>
        <dbReference type="Pfam" id="PF25967"/>
    </source>
</evidence>
<evidence type="ECO:0000256" key="1">
    <source>
        <dbReference type="ARBA" id="ARBA00004236"/>
    </source>
</evidence>
<comment type="similarity">
    <text evidence="2">Belongs to the membrane fusion protein (MFP) (TC 8.A.1) family.</text>
</comment>
<feature type="domain" description="Multidrug resistance protein MdtA-like beta-barrel" evidence="10">
    <location>
        <begin position="214"/>
        <end position="297"/>
    </location>
</feature>
<dbReference type="Gene3D" id="2.40.50.100">
    <property type="match status" value="1"/>
</dbReference>
<sequence length="379" mass="40411">MVSRRWVWTGLAVSAGLMAWLSTALSPKLQAADPPKASPAVPVRVIQASLQDLPSTLSAVGQVQALQQVLVRPQIEGVLTEVLFKEGQPVTRGQVLARLDDRSLRAQVDQAQADVNRLKAQLQIAQLDLKRYEGLAAQAAVSTQQLDQQVALVAELRAQVQSQEAAANAARVQLSYATITSPVAGRAGLRQVDVGNLVRPTDANGLVSVVQTQPVAVIFSVPQGRLGEVRQAVKQSAPARVQIADQEQGTLLAEGRLTTVDNRVDPASGSLKLKAEVPNVKEELWPGQFVAVTLRTGTLDQALVVPTQALQRGLKDATFVWRVRDNVAEMVPVKVRWQDDQRAVIASGIAAGDAVVVDGQSRLKPKATVKVLPAAAAKG</sequence>
<accession>A0A426VEH1</accession>
<dbReference type="RefSeq" id="WP_125242514.1">
    <property type="nucleotide sequence ID" value="NZ_RSED01000004.1"/>
</dbReference>
<dbReference type="Gene3D" id="2.40.30.170">
    <property type="match status" value="1"/>
</dbReference>
<name>A0A426VEH1_9BURK</name>
<keyword evidence="7" id="KW-0175">Coiled coil</keyword>
<evidence type="ECO:0000313" key="12">
    <source>
        <dbReference type="EMBL" id="RRS05296.1"/>
    </source>
</evidence>
<comment type="subcellular location">
    <subcellularLocation>
        <location evidence="1">Cell membrane</location>
    </subcellularLocation>
</comment>
<dbReference type="Proteomes" id="UP000269265">
    <property type="component" value="Unassembled WGS sequence"/>
</dbReference>
<evidence type="ECO:0000259" key="9">
    <source>
        <dbReference type="Pfam" id="PF25917"/>
    </source>
</evidence>
<dbReference type="InterPro" id="IPR006143">
    <property type="entry name" value="RND_pump_MFP"/>
</dbReference>
<evidence type="ECO:0000256" key="6">
    <source>
        <dbReference type="ARBA" id="ARBA00023136"/>
    </source>
</evidence>
<feature type="domain" description="Multidrug resistance protein MdtA-like C-terminal permuted SH3" evidence="11">
    <location>
        <begin position="301"/>
        <end position="360"/>
    </location>
</feature>
<dbReference type="Pfam" id="PF25944">
    <property type="entry name" value="Beta-barrel_RND"/>
    <property type="match status" value="1"/>
</dbReference>
<dbReference type="EMBL" id="RSED01000004">
    <property type="protein sequence ID" value="RRS05296.1"/>
    <property type="molecule type" value="Genomic_DNA"/>
</dbReference>
<proteinExistence type="inferred from homology"/>
<comment type="caution">
    <text evidence="12">The sequence shown here is derived from an EMBL/GenBank/DDBJ whole genome shotgun (WGS) entry which is preliminary data.</text>
</comment>
<dbReference type="GO" id="GO:0015562">
    <property type="term" value="F:efflux transmembrane transporter activity"/>
    <property type="evidence" value="ECO:0007669"/>
    <property type="project" value="TreeGrafter"/>
</dbReference>
<keyword evidence="5" id="KW-0997">Cell inner membrane</keyword>
<keyword evidence="3" id="KW-0813">Transport</keyword>
<dbReference type="InterPro" id="IPR058627">
    <property type="entry name" value="MdtA-like_C"/>
</dbReference>
<evidence type="ECO:0000256" key="7">
    <source>
        <dbReference type="SAM" id="Coils"/>
    </source>
</evidence>
<reference evidence="12 13" key="1">
    <citation type="submission" date="2018-12" db="EMBL/GenBank/DDBJ databases">
        <title>The whole draft genome of Aquabacterium sp. SJQ9.</title>
        <authorList>
            <person name="Sun L."/>
            <person name="Gao X."/>
            <person name="Chen W."/>
            <person name="Huang K."/>
        </authorList>
    </citation>
    <scope>NUCLEOTIDE SEQUENCE [LARGE SCALE GENOMIC DNA]</scope>
    <source>
        <strain evidence="12 13">SJQ9</strain>
    </source>
</reference>
<keyword evidence="6" id="KW-0472">Membrane</keyword>
<feature type="coiled-coil region" evidence="7">
    <location>
        <begin position="101"/>
        <end position="173"/>
    </location>
</feature>
<feature type="domain" description="Multidrug resistance protein MdtA-like alpha-helical hairpin" evidence="8">
    <location>
        <begin position="108"/>
        <end position="177"/>
    </location>
</feature>
<dbReference type="InterPro" id="IPR058624">
    <property type="entry name" value="MdtA-like_HH"/>
</dbReference>
<protein>
    <submittedName>
        <fullName evidence="12">Efflux RND transporter periplasmic adaptor subunit</fullName>
    </submittedName>
</protein>
<dbReference type="InterPro" id="IPR058625">
    <property type="entry name" value="MdtA-like_BSH"/>
</dbReference>
<dbReference type="PANTHER" id="PTHR30469">
    <property type="entry name" value="MULTIDRUG RESISTANCE PROTEIN MDTA"/>
    <property type="match status" value="1"/>
</dbReference>